<proteinExistence type="predicted"/>
<dbReference type="SUPFAM" id="SSF56601">
    <property type="entry name" value="beta-lactamase/transpeptidase-like"/>
    <property type="match status" value="1"/>
</dbReference>
<dbReference type="PANTHER" id="PTHR46825:SF7">
    <property type="entry name" value="D-ALANYL-D-ALANINE CARBOXYPEPTIDASE"/>
    <property type="match status" value="1"/>
</dbReference>
<organism evidence="3 4">
    <name type="scientific">Nocardia vinacea</name>
    <dbReference type="NCBI Taxonomy" id="96468"/>
    <lineage>
        <taxon>Bacteria</taxon>
        <taxon>Bacillati</taxon>
        <taxon>Actinomycetota</taxon>
        <taxon>Actinomycetes</taxon>
        <taxon>Mycobacteriales</taxon>
        <taxon>Nocardiaceae</taxon>
        <taxon>Nocardia</taxon>
    </lineage>
</organism>
<evidence type="ECO:0000313" key="3">
    <source>
        <dbReference type="EMBL" id="WUV44602.1"/>
    </source>
</evidence>
<gene>
    <name evidence="3" type="ORF">OG563_36360</name>
</gene>
<dbReference type="EMBL" id="CP109441">
    <property type="protein sequence ID" value="WUV44602.1"/>
    <property type="molecule type" value="Genomic_DNA"/>
</dbReference>
<dbReference type="Pfam" id="PF00144">
    <property type="entry name" value="Beta-lactamase"/>
    <property type="match status" value="1"/>
</dbReference>
<reference evidence="3" key="1">
    <citation type="submission" date="2022-10" db="EMBL/GenBank/DDBJ databases">
        <title>The complete genomes of actinobacterial strains from the NBC collection.</title>
        <authorList>
            <person name="Joergensen T.S."/>
            <person name="Alvarez Arevalo M."/>
            <person name="Sterndorff E.B."/>
            <person name="Faurdal D."/>
            <person name="Vuksanovic O."/>
            <person name="Mourched A.-S."/>
            <person name="Charusanti P."/>
            <person name="Shaw S."/>
            <person name="Blin K."/>
            <person name="Weber T."/>
        </authorList>
    </citation>
    <scope>NUCLEOTIDE SEQUENCE</scope>
    <source>
        <strain evidence="3">NBC_01482</strain>
    </source>
</reference>
<evidence type="ECO:0000259" key="2">
    <source>
        <dbReference type="Pfam" id="PF00144"/>
    </source>
</evidence>
<feature type="domain" description="Beta-lactamase-related" evidence="2">
    <location>
        <begin position="38"/>
        <end position="356"/>
    </location>
</feature>
<keyword evidence="1" id="KW-0732">Signal</keyword>
<dbReference type="PANTHER" id="PTHR46825">
    <property type="entry name" value="D-ALANYL-D-ALANINE-CARBOXYPEPTIDASE/ENDOPEPTIDASE AMPH"/>
    <property type="match status" value="1"/>
</dbReference>
<dbReference type="InterPro" id="IPR001466">
    <property type="entry name" value="Beta-lactam-related"/>
</dbReference>
<dbReference type="InterPro" id="IPR012338">
    <property type="entry name" value="Beta-lactam/transpept-like"/>
</dbReference>
<dbReference type="Gene3D" id="3.40.710.10">
    <property type="entry name" value="DD-peptidase/beta-lactamase superfamily"/>
    <property type="match status" value="1"/>
</dbReference>
<accession>A0ABZ1YRV0</accession>
<feature type="signal peptide" evidence="1">
    <location>
        <begin position="1"/>
        <end position="23"/>
    </location>
</feature>
<name>A0ABZ1YRV0_9NOCA</name>
<evidence type="ECO:0000256" key="1">
    <source>
        <dbReference type="SAM" id="SignalP"/>
    </source>
</evidence>
<sequence length="364" mass="39258">MTAIRGMVAAVLVVFAMPGVARAEEPGDILQAGADAGVANGFPGVIGMVRNGAETRYVHACYGELSTRTPADPKARFRIGSFTKAFVAVVLLQLEAEHRLSLDDPIDRWIPGAVPDSAGITVRQLLNHTSGLPEYADDPRISLPYIAGVRAWPAWSPQAEVDIALQRSRTGAPGERFSYANTNYVLASMVITTVTGRHTADEVRERIIEPLRLRDTTFPVTDPNPHGNWLHGYTWQRDISVVDPQIFGAAGAMVSTLDDFAVFTHALYSGRLLPPAQQTELTTTVPTPDAGNGYGLGVLHAQAPCGPVWTYLGRTLGYDNRVVASPDGSRIVLLTGNEFHYLADNASAARFLDDAATRGFCALY</sequence>
<feature type="chain" id="PRO_5046017168" evidence="1">
    <location>
        <begin position="24"/>
        <end position="364"/>
    </location>
</feature>
<dbReference type="Proteomes" id="UP001432062">
    <property type="component" value="Chromosome"/>
</dbReference>
<dbReference type="InterPro" id="IPR050491">
    <property type="entry name" value="AmpC-like"/>
</dbReference>
<keyword evidence="4" id="KW-1185">Reference proteome</keyword>
<dbReference type="RefSeq" id="WP_329407590.1">
    <property type="nucleotide sequence ID" value="NZ_CP109441.1"/>
</dbReference>
<protein>
    <submittedName>
        <fullName evidence="3">Beta-lactamase family protein</fullName>
    </submittedName>
</protein>
<evidence type="ECO:0000313" key="4">
    <source>
        <dbReference type="Proteomes" id="UP001432062"/>
    </source>
</evidence>